<evidence type="ECO:0000256" key="11">
    <source>
        <dbReference type="HAMAP-Rule" id="MF_01576"/>
    </source>
</evidence>
<comment type="function">
    <text evidence="11">Catalyzes the oxidation of 5,10-methylenetetrahydrofolate to 5,10-methenyltetrahydrofolate and then the hydrolysis of 5,10-methenyltetrahydrofolate to 10-formyltetrahydrofolate.</text>
</comment>
<dbReference type="Pfam" id="PF00763">
    <property type="entry name" value="THF_DHG_CYH"/>
    <property type="match status" value="1"/>
</dbReference>
<dbReference type="SUPFAM" id="SSF51735">
    <property type="entry name" value="NAD(P)-binding Rossmann-fold domains"/>
    <property type="match status" value="1"/>
</dbReference>
<dbReference type="GO" id="GO:0004477">
    <property type="term" value="F:methenyltetrahydrofolate cyclohydrolase activity"/>
    <property type="evidence" value="ECO:0007669"/>
    <property type="project" value="UniProtKB-EC"/>
</dbReference>
<feature type="domain" description="Tetrahydrofolate dehydrogenase/cyclohydrolase catalytic" evidence="12">
    <location>
        <begin position="8"/>
        <end position="122"/>
    </location>
</feature>
<evidence type="ECO:0000256" key="7">
    <source>
        <dbReference type="ARBA" id="ARBA00023002"/>
    </source>
</evidence>
<dbReference type="Gene3D" id="3.40.50.720">
    <property type="entry name" value="NAD(P)-binding Rossmann-like Domain"/>
    <property type="match status" value="1"/>
</dbReference>
<evidence type="ECO:0000256" key="8">
    <source>
        <dbReference type="ARBA" id="ARBA00023102"/>
    </source>
</evidence>
<keyword evidence="8 11" id="KW-0368">Histidine biosynthesis</keyword>
<keyword evidence="7 11" id="KW-0560">Oxidoreductase</keyword>
<feature type="binding site" evidence="11">
    <location>
        <begin position="170"/>
        <end position="172"/>
    </location>
    <ligand>
        <name>NADP(+)</name>
        <dbReference type="ChEBI" id="CHEBI:58349"/>
    </ligand>
</feature>
<dbReference type="NCBIfam" id="NF010785">
    <property type="entry name" value="PRK14188.1"/>
    <property type="match status" value="1"/>
</dbReference>
<comment type="similarity">
    <text evidence="11">Belongs to the tetrahydrofolate dehydrogenase/cyclohydrolase family.</text>
</comment>
<evidence type="ECO:0000259" key="12">
    <source>
        <dbReference type="Pfam" id="PF00763"/>
    </source>
</evidence>
<comment type="catalytic activity">
    <reaction evidence="11">
        <text>(6R)-5,10-methenyltetrahydrofolate + H2O = (6R)-10-formyltetrahydrofolate + H(+)</text>
        <dbReference type="Rhea" id="RHEA:23700"/>
        <dbReference type="ChEBI" id="CHEBI:15377"/>
        <dbReference type="ChEBI" id="CHEBI:15378"/>
        <dbReference type="ChEBI" id="CHEBI:57455"/>
        <dbReference type="ChEBI" id="CHEBI:195366"/>
        <dbReference type="EC" id="3.5.4.9"/>
    </reaction>
</comment>
<protein>
    <recommendedName>
        <fullName evidence="11">Bifunctional protein FolD</fullName>
    </recommendedName>
    <domain>
        <recommendedName>
            <fullName evidence="11">Methylenetetrahydrofolate dehydrogenase</fullName>
            <ecNumber evidence="11">1.5.1.5</ecNumber>
        </recommendedName>
    </domain>
    <domain>
        <recommendedName>
            <fullName evidence="11">Methenyltetrahydrofolate cyclohydrolase</fullName>
            <ecNumber evidence="11">3.5.4.9</ecNumber>
        </recommendedName>
    </domain>
</protein>
<dbReference type="EC" id="1.5.1.5" evidence="11"/>
<keyword evidence="3 11" id="KW-0028">Amino-acid biosynthesis</keyword>
<comment type="caution">
    <text evidence="14">The sequence shown here is derived from an EMBL/GenBank/DDBJ whole genome shotgun (WGS) entry which is preliminary data.</text>
</comment>
<dbReference type="HAMAP" id="MF_01576">
    <property type="entry name" value="THF_DHG_CYH"/>
    <property type="match status" value="1"/>
</dbReference>
<proteinExistence type="inferred from homology"/>
<dbReference type="CDD" id="cd01080">
    <property type="entry name" value="NAD_bind_m-THF_DH_Cyclohyd"/>
    <property type="match status" value="1"/>
</dbReference>
<dbReference type="RefSeq" id="WP_207134565.1">
    <property type="nucleotide sequence ID" value="NZ_JAFLNA010000007.1"/>
</dbReference>
<evidence type="ECO:0000256" key="5">
    <source>
        <dbReference type="ARBA" id="ARBA00022801"/>
    </source>
</evidence>
<keyword evidence="2 11" id="KW-0554">One-carbon metabolism</keyword>
<accession>A0ABS3EJD9</accession>
<evidence type="ECO:0000256" key="10">
    <source>
        <dbReference type="ARBA" id="ARBA00023268"/>
    </source>
</evidence>
<evidence type="ECO:0000313" key="14">
    <source>
        <dbReference type="EMBL" id="MBO0132090.1"/>
    </source>
</evidence>
<dbReference type="InterPro" id="IPR020631">
    <property type="entry name" value="THF_DH/CycHdrlase_NAD-bd_dom"/>
</dbReference>
<dbReference type="Proteomes" id="UP000664699">
    <property type="component" value="Unassembled WGS sequence"/>
</dbReference>
<comment type="subunit">
    <text evidence="11">Homodimer.</text>
</comment>
<keyword evidence="15" id="KW-1185">Reference proteome</keyword>
<dbReference type="SUPFAM" id="SSF53223">
    <property type="entry name" value="Aminoacid dehydrogenase-like, N-terminal domain"/>
    <property type="match status" value="1"/>
</dbReference>
<dbReference type="GO" id="GO:0004488">
    <property type="term" value="F:methylenetetrahydrofolate dehydrogenase (NADP+) activity"/>
    <property type="evidence" value="ECO:0007669"/>
    <property type="project" value="UniProtKB-EC"/>
</dbReference>
<feature type="domain" description="Tetrahydrofolate dehydrogenase/cyclohydrolase NAD(P)-binding" evidence="13">
    <location>
        <begin position="143"/>
        <end position="291"/>
    </location>
</feature>
<evidence type="ECO:0000256" key="3">
    <source>
        <dbReference type="ARBA" id="ARBA00022605"/>
    </source>
</evidence>
<dbReference type="InterPro" id="IPR020867">
    <property type="entry name" value="THF_DH/CycHdrlase_CS"/>
</dbReference>
<dbReference type="InterPro" id="IPR036291">
    <property type="entry name" value="NAD(P)-bd_dom_sf"/>
</dbReference>
<gene>
    <name evidence="11 14" type="primary">folD</name>
    <name evidence="14" type="ORF">JZX89_15235</name>
</gene>
<dbReference type="Pfam" id="PF02882">
    <property type="entry name" value="THF_DHG_CYH_C"/>
    <property type="match status" value="1"/>
</dbReference>
<comment type="catalytic activity">
    <reaction evidence="11">
        <text>(6R)-5,10-methylene-5,6,7,8-tetrahydrofolate + NADP(+) = (6R)-5,10-methenyltetrahydrofolate + NADPH</text>
        <dbReference type="Rhea" id="RHEA:22812"/>
        <dbReference type="ChEBI" id="CHEBI:15636"/>
        <dbReference type="ChEBI" id="CHEBI:57455"/>
        <dbReference type="ChEBI" id="CHEBI:57783"/>
        <dbReference type="ChEBI" id="CHEBI:58349"/>
        <dbReference type="EC" id="1.5.1.5"/>
    </reaction>
</comment>
<keyword evidence="10 11" id="KW-0511">Multifunctional enzyme</keyword>
<dbReference type="PROSITE" id="PS00767">
    <property type="entry name" value="THF_DHG_CYH_2"/>
    <property type="match status" value="1"/>
</dbReference>
<dbReference type="EMBL" id="JAFLNA010000007">
    <property type="protein sequence ID" value="MBO0132090.1"/>
    <property type="molecule type" value="Genomic_DNA"/>
</dbReference>
<organism evidence="14 15">
    <name type="scientific">Agrobacterium burrii</name>
    <dbReference type="NCBI Taxonomy" id="2815339"/>
    <lineage>
        <taxon>Bacteria</taxon>
        <taxon>Pseudomonadati</taxon>
        <taxon>Pseudomonadota</taxon>
        <taxon>Alphaproteobacteria</taxon>
        <taxon>Hyphomicrobiales</taxon>
        <taxon>Rhizobiaceae</taxon>
        <taxon>Rhizobium/Agrobacterium group</taxon>
        <taxon>Agrobacterium</taxon>
        <taxon>Agrobacterium tumefaciens complex</taxon>
    </lineage>
</organism>
<comment type="caution">
    <text evidence="11">Lacks conserved residue(s) required for the propagation of feature annotation.</text>
</comment>
<evidence type="ECO:0000313" key="15">
    <source>
        <dbReference type="Proteomes" id="UP000664699"/>
    </source>
</evidence>
<keyword evidence="9 11" id="KW-0486">Methionine biosynthesis</keyword>
<dbReference type="PROSITE" id="PS00766">
    <property type="entry name" value="THF_DHG_CYH_1"/>
    <property type="match status" value="1"/>
</dbReference>
<name>A0ABS3EJD9_9HYPH</name>
<dbReference type="Gene3D" id="3.40.50.10860">
    <property type="entry name" value="Leucine Dehydrogenase, chain A, domain 1"/>
    <property type="match status" value="1"/>
</dbReference>
<comment type="pathway">
    <text evidence="1 11">One-carbon metabolism; tetrahydrofolate interconversion.</text>
</comment>
<dbReference type="InterPro" id="IPR046346">
    <property type="entry name" value="Aminoacid_DH-like_N_sf"/>
</dbReference>
<reference evidence="14 15" key="1">
    <citation type="submission" date="2021-03" db="EMBL/GenBank/DDBJ databases">
        <title>Whole genome sequence of Agrobacterium sp. strain Rnr.</title>
        <authorList>
            <person name="Mafakheri H."/>
            <person name="Taghavi S.M."/>
            <person name="Nemanja K."/>
            <person name="Osdaghi E."/>
        </authorList>
    </citation>
    <scope>NUCLEOTIDE SEQUENCE [LARGE SCALE GENOMIC DNA]</scope>
    <source>
        <strain evidence="14 15">Rnr</strain>
    </source>
</reference>
<evidence type="ECO:0000256" key="1">
    <source>
        <dbReference type="ARBA" id="ARBA00004777"/>
    </source>
</evidence>
<evidence type="ECO:0000256" key="6">
    <source>
        <dbReference type="ARBA" id="ARBA00022857"/>
    </source>
</evidence>
<dbReference type="EC" id="3.5.4.9" evidence="11"/>
<dbReference type="InterPro" id="IPR000672">
    <property type="entry name" value="THF_DH/CycHdrlase"/>
</dbReference>
<evidence type="ECO:0000259" key="13">
    <source>
        <dbReference type="Pfam" id="PF02882"/>
    </source>
</evidence>
<evidence type="ECO:0000256" key="2">
    <source>
        <dbReference type="ARBA" id="ARBA00022563"/>
    </source>
</evidence>
<dbReference type="PANTHER" id="PTHR48099">
    <property type="entry name" value="C-1-TETRAHYDROFOLATE SYNTHASE, CYTOPLASMIC-RELATED"/>
    <property type="match status" value="1"/>
</dbReference>
<dbReference type="PANTHER" id="PTHR48099:SF5">
    <property type="entry name" value="C-1-TETRAHYDROFOLATE SYNTHASE, CYTOPLASMIC"/>
    <property type="match status" value="1"/>
</dbReference>
<feature type="binding site" evidence="11">
    <location>
        <position position="236"/>
    </location>
    <ligand>
        <name>NADP(+)</name>
        <dbReference type="ChEBI" id="CHEBI:58349"/>
    </ligand>
</feature>
<evidence type="ECO:0000256" key="4">
    <source>
        <dbReference type="ARBA" id="ARBA00022755"/>
    </source>
</evidence>
<keyword evidence="5 11" id="KW-0378">Hydrolase</keyword>
<keyword evidence="6 11" id="KW-0521">NADP</keyword>
<sequence length="311" mass="32362">MDTPSKILSGRMVSDDLLDRLKSQTSALAALGIKPGLAVVIVGQDPASQVYVNAKGKKAEECGFLSVKRELPGETTEAELLDVIAVLNQDPLIHGILVQLPLPNHIRADKVIQSIAPEKDVDGFHYENVGKLGTGALADAFVPCTPAGCMVLIETVLGADLSGLSAVVIGRSNIVGKPITNLLMAANATVTVAHSKTKDLPAVCCQADILIAAVGRPLMVKSSWVKQGAVVIDVGINRLPAEPNAGSKSRLVGDVDFDDVLVQVRAITPVPGGVGPMTIAMLMANTLKAAYTAHGLSQPNLLSDTASGMTR</sequence>
<dbReference type="InterPro" id="IPR020630">
    <property type="entry name" value="THF_DH/CycHdrlase_cat_dom"/>
</dbReference>
<keyword evidence="4 11" id="KW-0658">Purine biosynthesis</keyword>
<dbReference type="PRINTS" id="PR00085">
    <property type="entry name" value="THFDHDRGNASE"/>
</dbReference>
<evidence type="ECO:0000256" key="9">
    <source>
        <dbReference type="ARBA" id="ARBA00023167"/>
    </source>
</evidence>